<name>A0ABW3K6I6_9BACT</name>
<protein>
    <submittedName>
        <fullName evidence="2">Uncharacterized protein</fullName>
    </submittedName>
</protein>
<reference evidence="3" key="1">
    <citation type="journal article" date="2019" name="Int. J. Syst. Evol. Microbiol.">
        <title>The Global Catalogue of Microorganisms (GCM) 10K type strain sequencing project: providing services to taxonomists for standard genome sequencing and annotation.</title>
        <authorList>
            <consortium name="The Broad Institute Genomics Platform"/>
            <consortium name="The Broad Institute Genome Sequencing Center for Infectious Disease"/>
            <person name="Wu L."/>
            <person name="Ma J."/>
        </authorList>
    </citation>
    <scope>NUCLEOTIDE SEQUENCE [LARGE SCALE GENOMIC DNA]</scope>
    <source>
        <strain evidence="3">CCUG 58938</strain>
    </source>
</reference>
<evidence type="ECO:0000313" key="3">
    <source>
        <dbReference type="Proteomes" id="UP001597112"/>
    </source>
</evidence>
<proteinExistence type="predicted"/>
<keyword evidence="3" id="KW-1185">Reference proteome</keyword>
<keyword evidence="1" id="KW-0175">Coiled coil</keyword>
<gene>
    <name evidence="2" type="ORF">ACFQ21_17215</name>
</gene>
<dbReference type="EMBL" id="JBHTKA010000007">
    <property type="protein sequence ID" value="MFD1001070.1"/>
    <property type="molecule type" value="Genomic_DNA"/>
</dbReference>
<dbReference type="RefSeq" id="WP_377580521.1">
    <property type="nucleotide sequence ID" value="NZ_JBHTKA010000007.1"/>
</dbReference>
<sequence length="137" mass="16385">MISPTAVTKKYILQPSLLTKHMKTLEWLSATVLWKKELIFFQKLLDQYASQFKTDDEKKQMHHLQNIIIYYKDELVDTLASKLRHHEKKLADMLETRDELKTEYIKEHTAIMNDLQAANDQFRNYKEELFALIEKVL</sequence>
<accession>A0ABW3K6I6</accession>
<evidence type="ECO:0000313" key="2">
    <source>
        <dbReference type="EMBL" id="MFD1001070.1"/>
    </source>
</evidence>
<dbReference type="Proteomes" id="UP001597112">
    <property type="component" value="Unassembled WGS sequence"/>
</dbReference>
<evidence type="ECO:0000256" key="1">
    <source>
        <dbReference type="SAM" id="Coils"/>
    </source>
</evidence>
<feature type="coiled-coil region" evidence="1">
    <location>
        <begin position="83"/>
        <end position="135"/>
    </location>
</feature>
<organism evidence="2 3">
    <name type="scientific">Ohtaekwangia kribbensis</name>
    <dbReference type="NCBI Taxonomy" id="688913"/>
    <lineage>
        <taxon>Bacteria</taxon>
        <taxon>Pseudomonadati</taxon>
        <taxon>Bacteroidota</taxon>
        <taxon>Cytophagia</taxon>
        <taxon>Cytophagales</taxon>
        <taxon>Fulvivirgaceae</taxon>
        <taxon>Ohtaekwangia</taxon>
    </lineage>
</organism>
<comment type="caution">
    <text evidence="2">The sequence shown here is derived from an EMBL/GenBank/DDBJ whole genome shotgun (WGS) entry which is preliminary data.</text>
</comment>